<organism evidence="2 3">
    <name type="scientific">Tetradesmus obliquus</name>
    <name type="common">Green alga</name>
    <name type="synonym">Acutodesmus obliquus</name>
    <dbReference type="NCBI Taxonomy" id="3088"/>
    <lineage>
        <taxon>Eukaryota</taxon>
        <taxon>Viridiplantae</taxon>
        <taxon>Chlorophyta</taxon>
        <taxon>core chlorophytes</taxon>
        <taxon>Chlorophyceae</taxon>
        <taxon>CS clade</taxon>
        <taxon>Sphaeropleales</taxon>
        <taxon>Scenedesmaceae</taxon>
        <taxon>Tetradesmus</taxon>
    </lineage>
</organism>
<keyword evidence="3" id="KW-1185">Reference proteome</keyword>
<feature type="region of interest" description="Disordered" evidence="1">
    <location>
        <begin position="201"/>
        <end position="257"/>
    </location>
</feature>
<dbReference type="EMBL" id="CP126210">
    <property type="protein sequence ID" value="WIA11995.1"/>
    <property type="molecule type" value="Genomic_DNA"/>
</dbReference>
<gene>
    <name evidence="2" type="ORF">OEZ85_012076</name>
</gene>
<evidence type="ECO:0000256" key="1">
    <source>
        <dbReference type="SAM" id="MobiDB-lite"/>
    </source>
</evidence>
<evidence type="ECO:0000313" key="3">
    <source>
        <dbReference type="Proteomes" id="UP001244341"/>
    </source>
</evidence>
<evidence type="ECO:0008006" key="4">
    <source>
        <dbReference type="Google" id="ProtNLM"/>
    </source>
</evidence>
<feature type="compositionally biased region" description="Polar residues" evidence="1">
    <location>
        <begin position="203"/>
        <end position="212"/>
    </location>
</feature>
<dbReference type="Proteomes" id="UP001244341">
    <property type="component" value="Chromosome 3b"/>
</dbReference>
<proteinExistence type="predicted"/>
<evidence type="ECO:0000313" key="2">
    <source>
        <dbReference type="EMBL" id="WIA11995.1"/>
    </source>
</evidence>
<accession>A0ABY8TSB0</accession>
<protein>
    <recommendedName>
        <fullName evidence="4">Stress-response A/B barrel domain-containing protein</fullName>
    </recommendedName>
</protein>
<reference evidence="2 3" key="1">
    <citation type="submission" date="2023-05" db="EMBL/GenBank/DDBJ databases">
        <title>A 100% complete, gapless, phased diploid assembly of the Scenedesmus obliquus UTEX 3031 genome.</title>
        <authorList>
            <person name="Biondi T.C."/>
            <person name="Hanschen E.R."/>
            <person name="Kwon T."/>
            <person name="Eng W."/>
            <person name="Kruse C.P.S."/>
            <person name="Koehler S.I."/>
            <person name="Kunde Y."/>
            <person name="Gleasner C.D."/>
            <person name="You Mak K.T."/>
            <person name="Polle J."/>
            <person name="Hovde B.T."/>
            <person name="Starkenburg S.R."/>
        </authorList>
    </citation>
    <scope>NUCLEOTIDE SEQUENCE [LARGE SCALE GENOMIC DNA]</scope>
    <source>
        <strain evidence="2 3">DOE0152z</strain>
    </source>
</reference>
<sequence length="257" mass="27171">MNCLNARTVDHSWSGAKPAKQSSLSKASRRLTVQVNATVHARWCLDVRYGCKTEATALMQEWVATVGSKAGLTAANTRLASGCLGVPESRLEMEVSFDSMADWEAFLSLVPFQEHKAWTQRIQSMVVDGSPVWQVHRSVPLAAASSSSAAAVAAAAGDRAAGVPRASRSSGAGGSSTAGSGNGKLVITDEISLEDIAARHEQQGSSFSISEQPQRRQPAAVPADDSSDDSSSSDGPRDWKGDPMKLNPGDKLPFKFL</sequence>
<name>A0ABY8TSB0_TETOB</name>
<feature type="region of interest" description="Disordered" evidence="1">
    <location>
        <begin position="163"/>
        <end position="183"/>
    </location>
</feature>
<feature type="compositionally biased region" description="Gly residues" evidence="1">
    <location>
        <begin position="171"/>
        <end position="182"/>
    </location>
</feature>